<comment type="similarity">
    <text evidence="5">Belongs to the peptidase M24B family.</text>
</comment>
<protein>
    <submittedName>
        <fullName evidence="8">Xaa-Pro dipeptidase</fullName>
    </submittedName>
</protein>
<dbReference type="Proteomes" id="UP000252893">
    <property type="component" value="Unassembled WGS sequence"/>
</dbReference>
<dbReference type="GO" id="GO:0008237">
    <property type="term" value="F:metallopeptidase activity"/>
    <property type="evidence" value="ECO:0007669"/>
    <property type="project" value="UniProtKB-KW"/>
</dbReference>
<feature type="domain" description="Creatinase N-terminal" evidence="7">
    <location>
        <begin position="32"/>
        <end position="164"/>
    </location>
</feature>
<dbReference type="Pfam" id="PF00557">
    <property type="entry name" value="Peptidase_M24"/>
    <property type="match status" value="1"/>
</dbReference>
<dbReference type="PANTHER" id="PTHR46112">
    <property type="entry name" value="AMINOPEPTIDASE"/>
    <property type="match status" value="1"/>
</dbReference>
<dbReference type="Pfam" id="PF01321">
    <property type="entry name" value="Creatinase_N"/>
    <property type="match status" value="1"/>
</dbReference>
<dbReference type="GO" id="GO:0046872">
    <property type="term" value="F:metal ion binding"/>
    <property type="evidence" value="ECO:0007669"/>
    <property type="project" value="UniProtKB-KW"/>
</dbReference>
<dbReference type="InterPro" id="IPR036005">
    <property type="entry name" value="Creatinase/aminopeptidase-like"/>
</dbReference>
<dbReference type="GO" id="GO:0006508">
    <property type="term" value="P:proteolysis"/>
    <property type="evidence" value="ECO:0007669"/>
    <property type="project" value="UniProtKB-KW"/>
</dbReference>
<evidence type="ECO:0000313" key="9">
    <source>
        <dbReference type="Proteomes" id="UP000252893"/>
    </source>
</evidence>
<dbReference type="SUPFAM" id="SSF55920">
    <property type="entry name" value="Creatinase/aminopeptidase"/>
    <property type="match status" value="1"/>
</dbReference>
<dbReference type="InterPro" id="IPR000994">
    <property type="entry name" value="Pept_M24"/>
</dbReference>
<evidence type="ECO:0000256" key="3">
    <source>
        <dbReference type="ARBA" id="ARBA00022801"/>
    </source>
</evidence>
<keyword evidence="1" id="KW-0645">Protease</keyword>
<accession>A0A366E097</accession>
<feature type="domain" description="Peptidase M24" evidence="6">
    <location>
        <begin position="173"/>
        <end position="378"/>
    </location>
</feature>
<proteinExistence type="inferred from homology"/>
<evidence type="ECO:0000259" key="6">
    <source>
        <dbReference type="Pfam" id="PF00557"/>
    </source>
</evidence>
<evidence type="ECO:0000256" key="2">
    <source>
        <dbReference type="ARBA" id="ARBA00022723"/>
    </source>
</evidence>
<dbReference type="SUPFAM" id="SSF53092">
    <property type="entry name" value="Creatinase/prolidase N-terminal domain"/>
    <property type="match status" value="1"/>
</dbReference>
<reference evidence="8 9" key="1">
    <citation type="submission" date="2018-06" db="EMBL/GenBank/DDBJ databases">
        <title>Genomic Encyclopedia of Type Strains, Phase IV (KMG-IV): sequencing the most valuable type-strain genomes for metagenomic binning, comparative biology and taxonomic classification.</title>
        <authorList>
            <person name="Goeker M."/>
        </authorList>
    </citation>
    <scope>NUCLEOTIDE SEQUENCE [LARGE SCALE GENOMIC DNA]</scope>
    <source>
        <strain evidence="8 9">DSM 25619</strain>
    </source>
</reference>
<dbReference type="EMBL" id="QNRH01000003">
    <property type="protein sequence ID" value="RBO95791.1"/>
    <property type="molecule type" value="Genomic_DNA"/>
</dbReference>
<comment type="caution">
    <text evidence="8">The sequence shown here is derived from an EMBL/GenBank/DDBJ whole genome shotgun (WGS) entry which is preliminary data.</text>
</comment>
<evidence type="ECO:0000256" key="5">
    <source>
        <dbReference type="RuleBase" id="RU000590"/>
    </source>
</evidence>
<keyword evidence="4" id="KW-0482">Metalloprotease</keyword>
<keyword evidence="9" id="KW-1185">Reference proteome</keyword>
<dbReference type="InterPro" id="IPR050659">
    <property type="entry name" value="Peptidase_M24B"/>
</dbReference>
<organism evidence="8 9">
    <name type="scientific">Pseudochrobactrum asaccharolyticum</name>
    <dbReference type="NCBI Taxonomy" id="354351"/>
    <lineage>
        <taxon>Bacteria</taxon>
        <taxon>Pseudomonadati</taxon>
        <taxon>Pseudomonadota</taxon>
        <taxon>Alphaproteobacteria</taxon>
        <taxon>Hyphomicrobiales</taxon>
        <taxon>Brucellaceae</taxon>
        <taxon>Pseudochrobactrum</taxon>
    </lineage>
</organism>
<dbReference type="Gene3D" id="3.40.350.10">
    <property type="entry name" value="Creatinase/prolidase N-terminal domain"/>
    <property type="match status" value="1"/>
</dbReference>
<dbReference type="Gene3D" id="3.90.230.10">
    <property type="entry name" value="Creatinase/methionine aminopeptidase superfamily"/>
    <property type="match status" value="1"/>
</dbReference>
<name>A0A366E097_9HYPH</name>
<dbReference type="AlphaFoldDB" id="A0A366E097"/>
<sequence length="397" mass="43608">MIGCSDYATELAAIRLWEDKAPAITDDERWQRIGNARKLMAEEGVDALIIGAGTSLRYFTGIRWGMIERLVALVLPLQGEPVIICPAFEEGSLTAEFSMDIRGCYWQEHESPYALVARVLAENQCAALAIDPSLPFGMVHELSCALANVKISSASNIVDQCRRIKSPAEIAILQQAKLMTLEVQRRASRILKAGMKASEVCSFITEAHKAIGSDGTTFCIVQFGTSTAFPHGLPQDDVLAEGDMVLVDTGCLVEGYNSDITRSYVFGEPDAEQQRIWNIEKEAQLAVFNAARPGALCEVLDHVARTILEQHGLGPDYQLPGLPHRTGHGIGMTIHEAPYLVRGDKTPLQAGMCFSNEPMIVIPDRFGIRLEDHFYLTKTGAQWFTEPALSITQPFGE</sequence>
<keyword evidence="3" id="KW-0378">Hydrolase</keyword>
<evidence type="ECO:0000256" key="4">
    <source>
        <dbReference type="ARBA" id="ARBA00023049"/>
    </source>
</evidence>
<dbReference type="InterPro" id="IPR029149">
    <property type="entry name" value="Creatin/AminoP/Spt16_N"/>
</dbReference>
<gene>
    <name evidence="8" type="ORF">DFR47_103355</name>
</gene>
<dbReference type="PANTHER" id="PTHR46112:SF3">
    <property type="entry name" value="AMINOPEPTIDASE YPDF"/>
    <property type="match status" value="1"/>
</dbReference>
<dbReference type="PROSITE" id="PS00491">
    <property type="entry name" value="PROLINE_PEPTIDASE"/>
    <property type="match status" value="1"/>
</dbReference>
<evidence type="ECO:0000313" key="8">
    <source>
        <dbReference type="EMBL" id="RBO95791.1"/>
    </source>
</evidence>
<keyword evidence="2 5" id="KW-0479">Metal-binding</keyword>
<dbReference type="InterPro" id="IPR000587">
    <property type="entry name" value="Creatinase_N"/>
</dbReference>
<evidence type="ECO:0000259" key="7">
    <source>
        <dbReference type="Pfam" id="PF01321"/>
    </source>
</evidence>
<evidence type="ECO:0000256" key="1">
    <source>
        <dbReference type="ARBA" id="ARBA00022670"/>
    </source>
</evidence>
<dbReference type="InterPro" id="IPR001131">
    <property type="entry name" value="Peptidase_M24B_aminopep-P_CS"/>
</dbReference>